<evidence type="ECO:0000313" key="1">
    <source>
        <dbReference type="EMBL" id="MCI60642.1"/>
    </source>
</evidence>
<name>A0A392TI64_9FABA</name>
<accession>A0A392TI64</accession>
<dbReference type="Proteomes" id="UP000265520">
    <property type="component" value="Unassembled WGS sequence"/>
</dbReference>
<keyword evidence="2" id="KW-1185">Reference proteome</keyword>
<dbReference type="EMBL" id="LXQA010585493">
    <property type="protein sequence ID" value="MCI60642.1"/>
    <property type="molecule type" value="Genomic_DNA"/>
</dbReference>
<organism evidence="1 2">
    <name type="scientific">Trifolium medium</name>
    <dbReference type="NCBI Taxonomy" id="97028"/>
    <lineage>
        <taxon>Eukaryota</taxon>
        <taxon>Viridiplantae</taxon>
        <taxon>Streptophyta</taxon>
        <taxon>Embryophyta</taxon>
        <taxon>Tracheophyta</taxon>
        <taxon>Spermatophyta</taxon>
        <taxon>Magnoliopsida</taxon>
        <taxon>eudicotyledons</taxon>
        <taxon>Gunneridae</taxon>
        <taxon>Pentapetalae</taxon>
        <taxon>rosids</taxon>
        <taxon>fabids</taxon>
        <taxon>Fabales</taxon>
        <taxon>Fabaceae</taxon>
        <taxon>Papilionoideae</taxon>
        <taxon>50 kb inversion clade</taxon>
        <taxon>NPAAA clade</taxon>
        <taxon>Hologalegina</taxon>
        <taxon>IRL clade</taxon>
        <taxon>Trifolieae</taxon>
        <taxon>Trifolium</taxon>
    </lineage>
</organism>
<sequence length="74" mass="8801">ARFTTAPSRAQVKKASRIVRTYDPVREPDYRQVKKKTSMDSKLIWPSQARRILRTQDPVREPDYIVHRFKCITI</sequence>
<reference evidence="1 2" key="1">
    <citation type="journal article" date="2018" name="Front. Plant Sci.">
        <title>Red Clover (Trifolium pratense) and Zigzag Clover (T. medium) - A Picture of Genomic Similarities and Differences.</title>
        <authorList>
            <person name="Dluhosova J."/>
            <person name="Istvanek J."/>
            <person name="Nedelnik J."/>
            <person name="Repkova J."/>
        </authorList>
    </citation>
    <scope>NUCLEOTIDE SEQUENCE [LARGE SCALE GENOMIC DNA]</scope>
    <source>
        <strain evidence="2">cv. 10/8</strain>
        <tissue evidence="1">Leaf</tissue>
    </source>
</reference>
<proteinExistence type="predicted"/>
<comment type="caution">
    <text evidence="1">The sequence shown here is derived from an EMBL/GenBank/DDBJ whole genome shotgun (WGS) entry which is preliminary data.</text>
</comment>
<evidence type="ECO:0000313" key="2">
    <source>
        <dbReference type="Proteomes" id="UP000265520"/>
    </source>
</evidence>
<protein>
    <submittedName>
        <fullName evidence="1">Uncharacterized protein</fullName>
    </submittedName>
</protein>
<feature type="non-terminal residue" evidence="1">
    <location>
        <position position="1"/>
    </location>
</feature>
<dbReference type="AlphaFoldDB" id="A0A392TI64"/>